<organism evidence="4">
    <name type="scientific">Amphimedon queenslandica</name>
    <name type="common">Sponge</name>
    <dbReference type="NCBI Taxonomy" id="400682"/>
    <lineage>
        <taxon>Eukaryota</taxon>
        <taxon>Metazoa</taxon>
        <taxon>Porifera</taxon>
        <taxon>Demospongiae</taxon>
        <taxon>Heteroscleromorpha</taxon>
        <taxon>Haplosclerida</taxon>
        <taxon>Niphatidae</taxon>
        <taxon>Amphimedon</taxon>
    </lineage>
</organism>
<dbReference type="InParanoid" id="A0A1X7VGB1"/>
<dbReference type="KEGG" id="aqu:100639522"/>
<dbReference type="SMART" id="SM00593">
    <property type="entry name" value="RUN"/>
    <property type="match status" value="1"/>
</dbReference>
<accession>A0A1X7VGB1</accession>
<proteinExistence type="predicted"/>
<gene>
    <name evidence="4" type="primary">100639522</name>
</gene>
<reference evidence="5" key="1">
    <citation type="journal article" date="2010" name="Nature">
        <title>The Amphimedon queenslandica genome and the evolution of animal complexity.</title>
        <authorList>
            <person name="Srivastava M."/>
            <person name="Simakov O."/>
            <person name="Chapman J."/>
            <person name="Fahey B."/>
            <person name="Gauthier M.E."/>
            <person name="Mitros T."/>
            <person name="Richards G.S."/>
            <person name="Conaco C."/>
            <person name="Dacre M."/>
            <person name="Hellsten U."/>
            <person name="Larroux C."/>
            <person name="Putnam N.H."/>
            <person name="Stanke M."/>
            <person name="Adamska M."/>
            <person name="Darling A."/>
            <person name="Degnan S.M."/>
            <person name="Oakley T.H."/>
            <person name="Plachetzki D.C."/>
            <person name="Zhai Y."/>
            <person name="Adamski M."/>
            <person name="Calcino A."/>
            <person name="Cummins S.F."/>
            <person name="Goodstein D.M."/>
            <person name="Harris C."/>
            <person name="Jackson D.J."/>
            <person name="Leys S.P."/>
            <person name="Shu S."/>
            <person name="Woodcroft B.J."/>
            <person name="Vervoort M."/>
            <person name="Kosik K.S."/>
            <person name="Manning G."/>
            <person name="Degnan B.M."/>
            <person name="Rokhsar D.S."/>
        </authorList>
    </citation>
    <scope>NUCLEOTIDE SEQUENCE [LARGE SCALE GENOMIC DNA]</scope>
</reference>
<name>A0A1X7VGB1_AMPQE</name>
<dbReference type="InterPro" id="IPR004012">
    <property type="entry name" value="Run_dom"/>
</dbReference>
<dbReference type="CDD" id="cd17689">
    <property type="entry name" value="RUN_SNX29"/>
    <property type="match status" value="1"/>
</dbReference>
<dbReference type="InterPro" id="IPR047329">
    <property type="entry name" value="RUN_SNX29"/>
</dbReference>
<dbReference type="InterPro" id="IPR036871">
    <property type="entry name" value="PX_dom_sf"/>
</dbReference>
<feature type="region of interest" description="Disordered" evidence="1">
    <location>
        <begin position="222"/>
        <end position="278"/>
    </location>
</feature>
<dbReference type="EnsemblMetazoa" id="XM_019993684.1">
    <property type="protein sequence ID" value="XP_019849243.1"/>
    <property type="gene ID" value="LOC100639522"/>
</dbReference>
<dbReference type="InterPro" id="IPR037213">
    <property type="entry name" value="Run_dom_sf"/>
</dbReference>
<dbReference type="Proteomes" id="UP000007879">
    <property type="component" value="Unassembled WGS sequence"/>
</dbReference>
<evidence type="ECO:0000313" key="5">
    <source>
        <dbReference type="Proteomes" id="UP000007879"/>
    </source>
</evidence>
<evidence type="ECO:0000313" key="4">
    <source>
        <dbReference type="EnsemblMetazoa" id="Aqu2.1.38532_001"/>
    </source>
</evidence>
<feature type="region of interest" description="Disordered" evidence="1">
    <location>
        <begin position="312"/>
        <end position="344"/>
    </location>
</feature>
<feature type="domain" description="PX" evidence="2">
    <location>
        <begin position="575"/>
        <end position="691"/>
    </location>
</feature>
<evidence type="ECO:0008006" key="6">
    <source>
        <dbReference type="Google" id="ProtNLM"/>
    </source>
</evidence>
<protein>
    <recommendedName>
        <fullName evidence="6">PX domain-containing protein</fullName>
    </recommendedName>
</protein>
<dbReference type="SUPFAM" id="SSF140741">
    <property type="entry name" value="RUN domain-like"/>
    <property type="match status" value="1"/>
</dbReference>
<evidence type="ECO:0000259" key="2">
    <source>
        <dbReference type="PROSITE" id="PS50195"/>
    </source>
</evidence>
<dbReference type="PROSITE" id="PS50195">
    <property type="entry name" value="PX"/>
    <property type="match status" value="1"/>
</dbReference>
<dbReference type="Gene3D" id="3.30.1520.10">
    <property type="entry name" value="Phox-like domain"/>
    <property type="match status" value="1"/>
</dbReference>
<reference evidence="4" key="2">
    <citation type="submission" date="2017-05" db="UniProtKB">
        <authorList>
            <consortium name="EnsemblMetazoa"/>
        </authorList>
    </citation>
    <scope>IDENTIFICATION</scope>
</reference>
<dbReference type="eggNOG" id="KOG2101">
    <property type="taxonomic scope" value="Eukaryota"/>
</dbReference>
<feature type="compositionally biased region" description="Polar residues" evidence="1">
    <location>
        <begin position="236"/>
        <end position="256"/>
    </location>
</feature>
<feature type="compositionally biased region" description="Basic residues" evidence="1">
    <location>
        <begin position="225"/>
        <end position="234"/>
    </location>
</feature>
<dbReference type="AlphaFoldDB" id="A0A1X7VGB1"/>
<evidence type="ECO:0000256" key="1">
    <source>
        <dbReference type="SAM" id="MobiDB-lite"/>
    </source>
</evidence>
<dbReference type="SUPFAM" id="SSF64268">
    <property type="entry name" value="PX domain"/>
    <property type="match status" value="1"/>
</dbReference>
<dbReference type="STRING" id="400682.A0A1X7VGB1"/>
<feature type="region of interest" description="Disordered" evidence="1">
    <location>
        <begin position="493"/>
        <end position="514"/>
    </location>
</feature>
<dbReference type="Pfam" id="PF00787">
    <property type="entry name" value="PX"/>
    <property type="match status" value="1"/>
</dbReference>
<feature type="domain" description="RUN" evidence="3">
    <location>
        <begin position="35"/>
        <end position="172"/>
    </location>
</feature>
<dbReference type="EnsemblMetazoa" id="Aqu2.1.38532_001">
    <property type="protein sequence ID" value="Aqu2.1.38532_001"/>
    <property type="gene ID" value="Aqu2.1.38532"/>
</dbReference>
<dbReference type="GO" id="GO:0035091">
    <property type="term" value="F:phosphatidylinositol binding"/>
    <property type="evidence" value="ECO:0007669"/>
    <property type="project" value="InterPro"/>
</dbReference>
<dbReference type="SMART" id="SM00312">
    <property type="entry name" value="PX"/>
    <property type="match status" value="1"/>
</dbReference>
<dbReference type="PROSITE" id="PS50826">
    <property type="entry name" value="RUN"/>
    <property type="match status" value="1"/>
</dbReference>
<dbReference type="Gene3D" id="1.20.58.900">
    <property type="match status" value="1"/>
</dbReference>
<dbReference type="OrthoDB" id="428895at2759"/>
<evidence type="ECO:0000259" key="3">
    <source>
        <dbReference type="PROSITE" id="PS50826"/>
    </source>
</evidence>
<keyword evidence="5" id="KW-1185">Reference proteome</keyword>
<sequence length="724" mass="80552">MEGHENSIKQNLQDRLLDAVKQCQTHFGARQEVASESDLRVNTLCLEWEAVLSHGFKKPKTTKLLGFGKVDNLTGIAFWPAIRPLLSSEEKERFACLRFITTDIGRGRAWLRGSINERTLENYMQTLLSDRNHLRNHYEPHAFVMDEERGTMLPVMAAGLSSIIFSIAFDVDYLNSPLKTFEVPRIDSALQPASSSVVAASIKPSFALRMGSAPQDDDVVAISNKKGKKKKKKTPSPDSNLLDQTTPTNPINQATPINPFDETPTATNPFDIDTPTNPFPESVLPSDVCNLGPVSGSTHQYGDRPLVGVAYPFPSLSPEGEEEEGEDDRGGGGGGTGSCSPVDSVHSYSDEMGYTTLFNPSSFSSSSALNALEGALLATQSLPSSHNPSPIPTVMPTEISGGGGGGGWMSESEMKEALRALARSKESIEESQKATLEELNVERERVKNLEKELEEVQQKLNSTDEAHTQQQQSLERENDLLREQLKRYVGMVKQQQGGEGKGDGDEETESEQTSKKLVEMAEMYGELMEFNEHLHKSTQTKNNIIIKLVRTLKLANIPLPVSPDLLPREALEPAKTVEVWIPSVIKRGRGPDAHHAYQVYVKLGSEEWNVYRRYAQMYEFHKQLLKNLQGMEDFTFPPKKAIRNKGSQVIEERRKRLQQYLRSVLDLCSQPVIKRRDGRVNTAFITEGMSKEQFLKILPFFDDSTVASSQPKVPVQRSPSYSGL</sequence>
<dbReference type="eggNOG" id="KOG4381">
    <property type="taxonomic scope" value="Eukaryota"/>
</dbReference>
<dbReference type="PANTHER" id="PTHR47194">
    <property type="entry name" value="SORTING NEXIN-29-RELATED"/>
    <property type="match status" value="1"/>
</dbReference>
<dbReference type="Pfam" id="PF02759">
    <property type="entry name" value="RUN"/>
    <property type="match status" value="1"/>
</dbReference>
<feature type="region of interest" description="Disordered" evidence="1">
    <location>
        <begin position="454"/>
        <end position="476"/>
    </location>
</feature>
<feature type="compositionally biased region" description="Basic and acidic residues" evidence="1">
    <location>
        <begin position="454"/>
        <end position="467"/>
    </location>
</feature>
<dbReference type="PANTHER" id="PTHR47194:SF3">
    <property type="entry name" value="SORTING NEXIN 29"/>
    <property type="match status" value="1"/>
</dbReference>
<dbReference type="InterPro" id="IPR001683">
    <property type="entry name" value="PX_dom"/>
</dbReference>